<sequence length="75" mass="8604">MNHHFYACCGSIFLLTSWQREIYCDLLNWTVKQSWDEAGMDVVYLSDCISDSAYFPIRSQLAQMCGQLLANAVKC</sequence>
<reference evidence="1 2" key="1">
    <citation type="submission" date="2015-01" db="EMBL/GenBank/DDBJ databases">
        <title>Evolution of Trichinella species and genotypes.</title>
        <authorList>
            <person name="Korhonen P.K."/>
            <person name="Edoardo P."/>
            <person name="Giuseppe L.R."/>
            <person name="Gasser R.B."/>
        </authorList>
    </citation>
    <scope>NUCLEOTIDE SEQUENCE [LARGE SCALE GENOMIC DNA]</scope>
    <source>
        <strain evidence="1">ISS120</strain>
    </source>
</reference>
<evidence type="ECO:0000313" key="2">
    <source>
        <dbReference type="Proteomes" id="UP000054653"/>
    </source>
</evidence>
<organism evidence="1 2">
    <name type="scientific">Trichinella britovi</name>
    <name type="common">Parasitic roundworm</name>
    <dbReference type="NCBI Taxonomy" id="45882"/>
    <lineage>
        <taxon>Eukaryota</taxon>
        <taxon>Metazoa</taxon>
        <taxon>Ecdysozoa</taxon>
        <taxon>Nematoda</taxon>
        <taxon>Enoplea</taxon>
        <taxon>Dorylaimia</taxon>
        <taxon>Trichinellida</taxon>
        <taxon>Trichinellidae</taxon>
        <taxon>Trichinella</taxon>
    </lineage>
</organism>
<dbReference type="EMBL" id="JYDI01000083">
    <property type="protein sequence ID" value="KRY53605.1"/>
    <property type="molecule type" value="Genomic_DNA"/>
</dbReference>
<comment type="caution">
    <text evidence="1">The sequence shown here is derived from an EMBL/GenBank/DDBJ whole genome shotgun (WGS) entry which is preliminary data.</text>
</comment>
<dbReference type="Proteomes" id="UP000054653">
    <property type="component" value="Unassembled WGS sequence"/>
</dbReference>
<keyword evidence="2" id="KW-1185">Reference proteome</keyword>
<dbReference type="AlphaFoldDB" id="A0A0V1CWB4"/>
<gene>
    <name evidence="1" type="ORF">T03_9357</name>
</gene>
<accession>A0A0V1CWB4</accession>
<name>A0A0V1CWB4_TRIBR</name>
<evidence type="ECO:0000313" key="1">
    <source>
        <dbReference type="EMBL" id="KRY53605.1"/>
    </source>
</evidence>
<protein>
    <submittedName>
        <fullName evidence="1">Uncharacterized protein</fullName>
    </submittedName>
</protein>
<proteinExistence type="predicted"/>